<evidence type="ECO:0000313" key="3">
    <source>
        <dbReference type="Proteomes" id="UP000650994"/>
    </source>
</evidence>
<feature type="region of interest" description="Disordered" evidence="1">
    <location>
        <begin position="1"/>
        <end position="29"/>
    </location>
</feature>
<sequence length="80" mass="8953">MPAFKDGDSNETAGANREEGGDDVKSSRPLRLGLHTCYNGKYRGQLPSNRMRISKTYLSSDWSLQLDSMKLESLVIAYQP</sequence>
<evidence type="ECO:0000256" key="1">
    <source>
        <dbReference type="SAM" id="MobiDB-lite"/>
    </source>
</evidence>
<protein>
    <submittedName>
        <fullName evidence="2">Uncharacterized protein</fullName>
    </submittedName>
</protein>
<dbReference type="EMBL" id="BMFL01000054">
    <property type="protein sequence ID" value="GGF11807.1"/>
    <property type="molecule type" value="Genomic_DNA"/>
</dbReference>
<feature type="compositionally biased region" description="Basic and acidic residues" evidence="1">
    <location>
        <begin position="16"/>
        <end position="26"/>
    </location>
</feature>
<accession>A0ABQ1U755</accession>
<dbReference type="Proteomes" id="UP000650994">
    <property type="component" value="Unassembled WGS sequence"/>
</dbReference>
<comment type="caution">
    <text evidence="2">The sequence shown here is derived from an EMBL/GenBank/DDBJ whole genome shotgun (WGS) entry which is preliminary data.</text>
</comment>
<evidence type="ECO:0000313" key="2">
    <source>
        <dbReference type="EMBL" id="GGF11807.1"/>
    </source>
</evidence>
<organism evidence="2 3">
    <name type="scientific">Chishuiella changwenlii</name>
    <dbReference type="NCBI Taxonomy" id="1434701"/>
    <lineage>
        <taxon>Bacteria</taxon>
        <taxon>Pseudomonadati</taxon>
        <taxon>Bacteroidota</taxon>
        <taxon>Flavobacteriia</taxon>
        <taxon>Flavobacteriales</taxon>
        <taxon>Weeksellaceae</taxon>
        <taxon>Chishuiella</taxon>
    </lineage>
</organism>
<name>A0ABQ1U755_9FLAO</name>
<keyword evidence="3" id="KW-1185">Reference proteome</keyword>
<proteinExistence type="predicted"/>
<gene>
    <name evidence="2" type="ORF">GCM10010984_30960</name>
</gene>
<reference evidence="3" key="1">
    <citation type="journal article" date="2019" name="Int. J. Syst. Evol. Microbiol.">
        <title>The Global Catalogue of Microorganisms (GCM) 10K type strain sequencing project: providing services to taxonomists for standard genome sequencing and annotation.</title>
        <authorList>
            <consortium name="The Broad Institute Genomics Platform"/>
            <consortium name="The Broad Institute Genome Sequencing Center for Infectious Disease"/>
            <person name="Wu L."/>
            <person name="Ma J."/>
        </authorList>
    </citation>
    <scope>NUCLEOTIDE SEQUENCE [LARGE SCALE GENOMIC DNA]</scope>
    <source>
        <strain evidence="3">CGMCC 1.12707</strain>
    </source>
</reference>